<keyword evidence="4" id="KW-1185">Reference proteome</keyword>
<dbReference type="SMART" id="SM00471">
    <property type="entry name" value="HDc"/>
    <property type="match status" value="1"/>
</dbReference>
<dbReference type="PANTHER" id="PTHR35795">
    <property type="entry name" value="SLR1885 PROTEIN"/>
    <property type="match status" value="1"/>
</dbReference>
<evidence type="ECO:0000313" key="3">
    <source>
        <dbReference type="EMBL" id="MDN7025406.1"/>
    </source>
</evidence>
<dbReference type="PANTHER" id="PTHR35795:SF1">
    <property type="entry name" value="BIS(5'-NUCLEOSYL)-TETRAPHOSPHATASE, SYMMETRICAL"/>
    <property type="match status" value="1"/>
</dbReference>
<dbReference type="PROSITE" id="PS51831">
    <property type="entry name" value="HD"/>
    <property type="match status" value="1"/>
</dbReference>
<dbReference type="CDD" id="cd00077">
    <property type="entry name" value="HDc"/>
    <property type="match status" value="1"/>
</dbReference>
<dbReference type="Proteomes" id="UP001168338">
    <property type="component" value="Unassembled WGS sequence"/>
</dbReference>
<name>A0ABT8MBT7_9EURY</name>
<evidence type="ECO:0000256" key="1">
    <source>
        <dbReference type="ARBA" id="ARBA00022801"/>
    </source>
</evidence>
<dbReference type="InterPro" id="IPR003607">
    <property type="entry name" value="HD/PDEase_dom"/>
</dbReference>
<dbReference type="Pfam" id="PF01966">
    <property type="entry name" value="HD"/>
    <property type="match status" value="1"/>
</dbReference>
<dbReference type="InterPro" id="IPR026875">
    <property type="entry name" value="PHydrolase_assoc_dom"/>
</dbReference>
<sequence>MISDTSRDPEKPYHRDLPTGTKQEIASYIAAKEALYAPFATKSADGMRRHGRKEDDIRTRFSRDADRIVHTKAYARYIDKTQVFYLVQNDHITHRVLHVQLVSKIGRTIGRSLRLNEDLIEAIALGHDIGHIPYGHTGEACLSLICEREGIGAFRHNVQGVRFLDEIEDQDLTLQVLDGILCHNGEAYDSGIAPQMEKTWDSFDAEIESLIQGGEESAPMTLEGCVVRFADTIAYIGRDIQDAQEVGLIDDATVLPDRVREVLGESNPAIIDTLIKDVIEASDSTHRPSIGYSPAVAEALAELKRFNYKNIYNHPQVTAQHPKIQQMYEAVFSAFCEDLEDERKTSPIYTDFIDTAWTSRRYLAGAAAPEIVRDYIAGMTDRYFEHRFREIVLPTRVDWRF</sequence>
<dbReference type="RefSeq" id="WP_301664556.1">
    <property type="nucleotide sequence ID" value="NZ_VCYH01000007.1"/>
</dbReference>
<dbReference type="SUPFAM" id="SSF109604">
    <property type="entry name" value="HD-domain/PDEase-like"/>
    <property type="match status" value="1"/>
</dbReference>
<accession>A0ABT8MBT7</accession>
<evidence type="ECO:0000313" key="4">
    <source>
        <dbReference type="Proteomes" id="UP001168338"/>
    </source>
</evidence>
<gene>
    <name evidence="3" type="ORF">FGU65_10950</name>
</gene>
<proteinExistence type="predicted"/>
<evidence type="ECO:0000259" key="2">
    <source>
        <dbReference type="PROSITE" id="PS51831"/>
    </source>
</evidence>
<dbReference type="Gene3D" id="1.10.3210.10">
    <property type="entry name" value="Hypothetical protein af1432"/>
    <property type="match status" value="1"/>
</dbReference>
<reference evidence="3" key="1">
    <citation type="submission" date="2019-05" db="EMBL/GenBank/DDBJ databases">
        <title>Methanoculleus sp. FWC-SCC1, a methanogenic archaeon isolated from deep marine cold seep.</title>
        <authorList>
            <person name="Chen Y.-W."/>
            <person name="Chen S.-C."/>
            <person name="Teng N.-H."/>
            <person name="Lai M.-C."/>
        </authorList>
    </citation>
    <scope>NUCLEOTIDE SEQUENCE</scope>
    <source>
        <strain evidence="3">FWC-SCC1</strain>
    </source>
</reference>
<dbReference type="InterPro" id="IPR006674">
    <property type="entry name" value="HD_domain"/>
</dbReference>
<organism evidence="3 4">
    <name type="scientific">Methanoculleus frigidifontis</name>
    <dbReference type="NCBI Taxonomy" id="2584085"/>
    <lineage>
        <taxon>Archaea</taxon>
        <taxon>Methanobacteriati</taxon>
        <taxon>Methanobacteriota</taxon>
        <taxon>Stenosarchaea group</taxon>
        <taxon>Methanomicrobia</taxon>
        <taxon>Methanomicrobiales</taxon>
        <taxon>Methanomicrobiaceae</taxon>
        <taxon>Methanoculleus</taxon>
    </lineage>
</organism>
<dbReference type="Pfam" id="PF13286">
    <property type="entry name" value="HD_assoc"/>
    <property type="match status" value="1"/>
</dbReference>
<comment type="caution">
    <text evidence="3">The sequence shown here is derived from an EMBL/GenBank/DDBJ whole genome shotgun (WGS) entry which is preliminary data.</text>
</comment>
<keyword evidence="1" id="KW-0378">Hydrolase</keyword>
<protein>
    <submittedName>
        <fullName evidence="3">HD domain-containing protein</fullName>
    </submittedName>
</protein>
<feature type="domain" description="HD" evidence="2">
    <location>
        <begin position="95"/>
        <end position="236"/>
    </location>
</feature>
<dbReference type="EMBL" id="VCYH01000007">
    <property type="protein sequence ID" value="MDN7025406.1"/>
    <property type="molecule type" value="Genomic_DNA"/>
</dbReference>
<dbReference type="InterPro" id="IPR051094">
    <property type="entry name" value="Diverse_Catalytic_Enzymes"/>
</dbReference>